<organism evidence="3 4">
    <name type="scientific">Frankliniella occidentalis</name>
    <name type="common">Western flower thrips</name>
    <name type="synonym">Euthrips occidentalis</name>
    <dbReference type="NCBI Taxonomy" id="133901"/>
    <lineage>
        <taxon>Eukaryota</taxon>
        <taxon>Metazoa</taxon>
        <taxon>Ecdysozoa</taxon>
        <taxon>Arthropoda</taxon>
        <taxon>Hexapoda</taxon>
        <taxon>Insecta</taxon>
        <taxon>Pterygota</taxon>
        <taxon>Neoptera</taxon>
        <taxon>Paraneoptera</taxon>
        <taxon>Thysanoptera</taxon>
        <taxon>Terebrantia</taxon>
        <taxon>Thripoidea</taxon>
        <taxon>Thripidae</taxon>
        <taxon>Frankliniella</taxon>
    </lineage>
</organism>
<keyword evidence="3" id="KW-1185">Reference proteome</keyword>
<dbReference type="Gene3D" id="1.10.10.2590">
    <property type="entry name" value="BEN domain"/>
    <property type="match status" value="1"/>
</dbReference>
<evidence type="ECO:0000313" key="4">
    <source>
        <dbReference type="RefSeq" id="XP_052130829.1"/>
    </source>
</evidence>
<dbReference type="OrthoDB" id="10071220at2759"/>
<name>A0A9C6XTL0_FRAOC</name>
<dbReference type="GO" id="GO:0003677">
    <property type="term" value="F:DNA binding"/>
    <property type="evidence" value="ECO:0007669"/>
    <property type="project" value="InterPro"/>
</dbReference>
<accession>A0A9C6XTL0</accession>
<dbReference type="Pfam" id="PF10523">
    <property type="entry name" value="BEN"/>
    <property type="match status" value="1"/>
</dbReference>
<feature type="compositionally biased region" description="Basic and acidic residues" evidence="1">
    <location>
        <begin position="93"/>
        <end position="114"/>
    </location>
</feature>
<dbReference type="GeneID" id="127751387"/>
<dbReference type="AlphaFoldDB" id="A0A9C6XTL0"/>
<feature type="compositionally biased region" description="Basic and acidic residues" evidence="1">
    <location>
        <begin position="123"/>
        <end position="133"/>
    </location>
</feature>
<dbReference type="PROSITE" id="PS51457">
    <property type="entry name" value="BEN"/>
    <property type="match status" value="1"/>
</dbReference>
<evidence type="ECO:0000259" key="2">
    <source>
        <dbReference type="PROSITE" id="PS51457"/>
    </source>
</evidence>
<protein>
    <submittedName>
        <fullName evidence="4">Uncharacterized protein LOC127751387</fullName>
    </submittedName>
</protein>
<dbReference type="RefSeq" id="XP_052130829.1">
    <property type="nucleotide sequence ID" value="XM_052274869.1"/>
</dbReference>
<feature type="compositionally biased region" description="Polar residues" evidence="1">
    <location>
        <begin position="154"/>
        <end position="164"/>
    </location>
</feature>
<reference evidence="4" key="1">
    <citation type="submission" date="2025-08" db="UniProtKB">
        <authorList>
            <consortium name="RefSeq"/>
        </authorList>
    </citation>
    <scope>IDENTIFICATION</scope>
    <source>
        <tissue evidence="4">Whole organism</tissue>
    </source>
</reference>
<sequence>MFSFLADTDKELDVDSNSDSGTEHGSISISDKNDSDTTGSDSDTPLQDLARDTKKKKTDDVNIIKRGKENVLNELDQENEQKRINRKLRHEQRRNDRLLLAENSERSKGSDKQRQSISSNGEPRNHGTQRDDLAGSTETNKEQVPCSQDGPPKSQLQGNVSGASSEDIDASQPAKELKRKRKRTRVMYSKAVFDGEYYRHKTESDTVVPIRDGSSIFIHKRAMKEVKKASTATAAARRLVKAVFSDKALIECSVSGRPSNSTRSGERVIRPPLHADGVNEILDFIEHRCTKKNWGKIQETPVKRAMMDVMNEDRYFLHLQSQQQEQQSRQG</sequence>
<dbReference type="InterPro" id="IPR018379">
    <property type="entry name" value="BEN_domain"/>
</dbReference>
<evidence type="ECO:0000256" key="1">
    <source>
        <dbReference type="SAM" id="MobiDB-lite"/>
    </source>
</evidence>
<feature type="region of interest" description="Disordered" evidence="1">
    <location>
        <begin position="1"/>
        <end position="183"/>
    </location>
</feature>
<gene>
    <name evidence="4" type="primary">LOC127751387</name>
</gene>
<dbReference type="Proteomes" id="UP000504606">
    <property type="component" value="Unplaced"/>
</dbReference>
<dbReference type="KEGG" id="foc:127751387"/>
<proteinExistence type="predicted"/>
<feature type="compositionally biased region" description="Basic and acidic residues" evidence="1">
    <location>
        <begin position="49"/>
        <end position="71"/>
    </location>
</feature>
<evidence type="ECO:0000313" key="3">
    <source>
        <dbReference type="Proteomes" id="UP000504606"/>
    </source>
</evidence>
<feature type="compositionally biased region" description="Polar residues" evidence="1">
    <location>
        <begin position="17"/>
        <end position="29"/>
    </location>
</feature>
<feature type="domain" description="BEN" evidence="2">
    <location>
        <begin position="213"/>
        <end position="323"/>
    </location>
</feature>